<feature type="transmembrane region" description="Helical" evidence="1">
    <location>
        <begin position="67"/>
        <end position="85"/>
    </location>
</feature>
<keyword evidence="1" id="KW-1133">Transmembrane helix</keyword>
<keyword evidence="2" id="KW-1185">Reference proteome</keyword>
<dbReference type="PANTHER" id="PTHR34851">
    <property type="entry name" value="PROTEIN CBG05235-RELATED"/>
    <property type="match status" value="1"/>
</dbReference>
<evidence type="ECO:0000313" key="3">
    <source>
        <dbReference type="WBParaSite" id="MBELARI_LOCUS14587"/>
    </source>
</evidence>
<organism evidence="2 3">
    <name type="scientific">Mesorhabditis belari</name>
    <dbReference type="NCBI Taxonomy" id="2138241"/>
    <lineage>
        <taxon>Eukaryota</taxon>
        <taxon>Metazoa</taxon>
        <taxon>Ecdysozoa</taxon>
        <taxon>Nematoda</taxon>
        <taxon>Chromadorea</taxon>
        <taxon>Rhabditida</taxon>
        <taxon>Rhabditina</taxon>
        <taxon>Rhabditomorpha</taxon>
        <taxon>Rhabditoidea</taxon>
        <taxon>Rhabditidae</taxon>
        <taxon>Mesorhabditinae</taxon>
        <taxon>Mesorhabditis</taxon>
    </lineage>
</organism>
<feature type="transmembrane region" description="Helical" evidence="1">
    <location>
        <begin position="140"/>
        <end position="163"/>
    </location>
</feature>
<feature type="transmembrane region" description="Helical" evidence="1">
    <location>
        <begin position="35"/>
        <end position="55"/>
    </location>
</feature>
<evidence type="ECO:0000313" key="2">
    <source>
        <dbReference type="Proteomes" id="UP000887575"/>
    </source>
</evidence>
<feature type="transmembrane region" description="Helical" evidence="1">
    <location>
        <begin position="92"/>
        <end position="120"/>
    </location>
</feature>
<accession>A0AAF3EKT4</accession>
<dbReference type="Proteomes" id="UP000887575">
    <property type="component" value="Unassembled WGS sequence"/>
</dbReference>
<dbReference type="AlphaFoldDB" id="A0AAF3EKT4"/>
<keyword evidence="1" id="KW-0472">Membrane</keyword>
<keyword evidence="1" id="KW-0812">Transmembrane</keyword>
<evidence type="ECO:0000256" key="1">
    <source>
        <dbReference type="SAM" id="Phobius"/>
    </source>
</evidence>
<protein>
    <submittedName>
        <fullName evidence="3">Uncharacterized protein</fullName>
    </submittedName>
</protein>
<name>A0AAF3EKT4_9BILA</name>
<sequence length="219" mass="25311">MTWCWHPHNHPITRAGVREEDYRCCCNALTIKKGFTIFIILDVICLILSIIGFFLDDDRFRTWAGPLGILGIVMIIIAVLAITTLKPVFMQIYGIVFLVQFVCSVLIAGFIVMIFAFTGFGMTFVRYTNDERERETRVVATWVAIVTMAFFIVYIAVLIWRAVITYRFYQYVRDRQLSIEQEAHPIAYTTVHPTGYHHHVDTTPPTTLPYHHTTVIETK</sequence>
<reference evidence="3" key="1">
    <citation type="submission" date="2024-02" db="UniProtKB">
        <authorList>
            <consortium name="WormBaseParasite"/>
        </authorList>
    </citation>
    <scope>IDENTIFICATION</scope>
</reference>
<dbReference type="WBParaSite" id="MBELARI_LOCUS14587">
    <property type="protein sequence ID" value="MBELARI_LOCUS14587"/>
    <property type="gene ID" value="MBELARI_LOCUS14587"/>
</dbReference>
<dbReference type="PANTHER" id="PTHR34851:SF5">
    <property type="entry name" value="MARVEL DOMAIN-CONTAINING PROTEIN"/>
    <property type="match status" value="1"/>
</dbReference>
<proteinExistence type="predicted"/>